<dbReference type="RefSeq" id="WP_165800654.1">
    <property type="nucleotide sequence ID" value="NZ_JBEHEF010000002.1"/>
</dbReference>
<gene>
    <name evidence="1" type="ORF">ABRQ07_04145</name>
</gene>
<protein>
    <submittedName>
        <fullName evidence="1">Uncharacterized protein</fullName>
    </submittedName>
</protein>
<name>A0ABV1P6R3_9GAMM</name>
<dbReference type="Proteomes" id="UP001463408">
    <property type="component" value="Unassembled WGS sequence"/>
</dbReference>
<evidence type="ECO:0000313" key="2">
    <source>
        <dbReference type="Proteomes" id="UP001463408"/>
    </source>
</evidence>
<evidence type="ECO:0000313" key="1">
    <source>
        <dbReference type="EMBL" id="MEQ9936812.1"/>
    </source>
</evidence>
<comment type="caution">
    <text evidence="1">The sequence shown here is derived from an EMBL/GenBank/DDBJ whole genome shotgun (WGS) entry which is preliminary data.</text>
</comment>
<keyword evidence="2" id="KW-1185">Reference proteome</keyword>
<reference evidence="1 2" key="1">
    <citation type="submission" date="2024-06" db="EMBL/GenBank/DDBJ databases">
        <title>Pangenomics to understand the prophage dynamics in the radiating lineages of P. brasiliense.</title>
        <authorList>
            <person name="Pardeshi L.A."/>
            <person name="Van Duivenbode I."/>
            <person name="Jonkheer E.M."/>
            <person name="Pel M.J.C."/>
            <person name="Kupczok A."/>
            <person name="De Ridder D."/>
            <person name="Smit S."/>
            <person name="Van Der Lee T.J."/>
        </authorList>
    </citation>
    <scope>NUCLEOTIDE SEQUENCE [LARGE SCALE GENOMIC DNA]</scope>
    <source>
        <strain evidence="1 2">PD 8607</strain>
    </source>
</reference>
<organism evidence="1 2">
    <name type="scientific">Pectobacterium polonicum</name>
    <dbReference type="NCBI Taxonomy" id="2485124"/>
    <lineage>
        <taxon>Bacteria</taxon>
        <taxon>Pseudomonadati</taxon>
        <taxon>Pseudomonadota</taxon>
        <taxon>Gammaproteobacteria</taxon>
        <taxon>Enterobacterales</taxon>
        <taxon>Pectobacteriaceae</taxon>
        <taxon>Pectobacterium</taxon>
    </lineage>
</organism>
<accession>A0ABV1P6R3</accession>
<proteinExistence type="predicted"/>
<dbReference type="EMBL" id="JBEHEF010000002">
    <property type="protein sequence ID" value="MEQ9936812.1"/>
    <property type="molecule type" value="Genomic_DNA"/>
</dbReference>
<sequence length="86" mass="9842">MVMLLNEVEVKKEAPPHTIRNSPNIVKSIALMVIFFKKFTENSYKLSGDFPLRFLQHGCTFLIGNTPGVTSFNEEQRLSLVRVIFL</sequence>